<feature type="transmembrane region" description="Helical" evidence="4">
    <location>
        <begin position="115"/>
        <end position="137"/>
    </location>
</feature>
<feature type="domain" description="Histidine kinase/HSP90-like ATPase" evidence="5">
    <location>
        <begin position="256"/>
        <end position="340"/>
    </location>
</feature>
<evidence type="ECO:0000256" key="3">
    <source>
        <dbReference type="ARBA" id="ARBA00023012"/>
    </source>
</evidence>
<dbReference type="PANTHER" id="PTHR24421">
    <property type="entry name" value="NITRATE/NITRITE SENSOR PROTEIN NARX-RELATED"/>
    <property type="match status" value="1"/>
</dbReference>
<dbReference type="Pfam" id="PF02518">
    <property type="entry name" value="HATPase_c"/>
    <property type="match status" value="1"/>
</dbReference>
<evidence type="ECO:0000256" key="4">
    <source>
        <dbReference type="SAM" id="Phobius"/>
    </source>
</evidence>
<dbReference type="Pfam" id="PF07730">
    <property type="entry name" value="HisKA_3"/>
    <property type="match status" value="1"/>
</dbReference>
<evidence type="ECO:0000259" key="5">
    <source>
        <dbReference type="Pfam" id="PF02518"/>
    </source>
</evidence>
<evidence type="ECO:0000256" key="2">
    <source>
        <dbReference type="ARBA" id="ARBA00022777"/>
    </source>
</evidence>
<dbReference type="PANTHER" id="PTHR24421:SF63">
    <property type="entry name" value="SENSOR HISTIDINE KINASE DESK"/>
    <property type="match status" value="1"/>
</dbReference>
<dbReference type="GO" id="GO:0016020">
    <property type="term" value="C:membrane"/>
    <property type="evidence" value="ECO:0007669"/>
    <property type="project" value="InterPro"/>
</dbReference>
<protein>
    <submittedName>
        <fullName evidence="7">Two-component system sensor histidine kinase DesK</fullName>
        <ecNumber evidence="7">2.7.13.3</ecNumber>
    </submittedName>
</protein>
<organism evidence="7 8">
    <name type="scientific">Streptomyces olivoverticillatus</name>
    <dbReference type="NCBI Taxonomy" id="66427"/>
    <lineage>
        <taxon>Bacteria</taxon>
        <taxon>Bacillati</taxon>
        <taxon>Actinomycetota</taxon>
        <taxon>Actinomycetes</taxon>
        <taxon>Kitasatosporales</taxon>
        <taxon>Streptomycetaceae</taxon>
        <taxon>Streptomyces</taxon>
    </lineage>
</organism>
<dbReference type="GO" id="GO:0046983">
    <property type="term" value="F:protein dimerization activity"/>
    <property type="evidence" value="ECO:0007669"/>
    <property type="project" value="InterPro"/>
</dbReference>
<dbReference type="InterPro" id="IPR011712">
    <property type="entry name" value="Sig_transdc_His_kin_sub3_dim/P"/>
</dbReference>
<evidence type="ECO:0000256" key="1">
    <source>
        <dbReference type="ARBA" id="ARBA00022679"/>
    </source>
</evidence>
<keyword evidence="2 7" id="KW-0418">Kinase</keyword>
<feature type="transmembrane region" description="Helical" evidence="4">
    <location>
        <begin position="54"/>
        <end position="83"/>
    </location>
</feature>
<keyword evidence="8" id="KW-1185">Reference proteome</keyword>
<dbReference type="Gene3D" id="1.20.5.1930">
    <property type="match status" value="1"/>
</dbReference>
<sequence length="360" mass="39101">MTLLNLLEEQLPASALSVALMGLAVISLLQYIHSTPEAQRRLGRRKYLTLGAQAVFTYLPSAAYGYMWGGMTGFLAGSVLLLLPPRPAWALYGAIGAEMFAGSLLSGYTWEQSLYFCLTPVLCGLVVYGLSLLSQVIRELHDTRSELARMAVAQERLRFARDLHDLLGYSLSSITLKSELIRRLIPTQPQQAVEEVAEVLTISRQSLADVRTVASGYREMSLEQEIASARSVLTAAEVDVRAEVTLHPVSSEVDTVLATVLREAVTNVLRHSRADRCVITVARADHGRVRLSVVNDGADPAHRDASLDSGSGLGNLAARLQAVGGRLTFHHTDSCTFRLEAEAPAEHTGTAATRTEEFAT</sequence>
<keyword evidence="4" id="KW-1133">Transmembrane helix</keyword>
<dbReference type="GO" id="GO:0000155">
    <property type="term" value="F:phosphorelay sensor kinase activity"/>
    <property type="evidence" value="ECO:0007669"/>
    <property type="project" value="InterPro"/>
</dbReference>
<dbReference type="EC" id="2.7.13.3" evidence="7"/>
<name>A0A7W7PKD7_9ACTN</name>
<dbReference type="Proteomes" id="UP000556084">
    <property type="component" value="Unassembled WGS sequence"/>
</dbReference>
<dbReference type="RefSeq" id="WP_246470128.1">
    <property type="nucleotide sequence ID" value="NZ_JACHJH010000003.1"/>
</dbReference>
<dbReference type="InterPro" id="IPR050482">
    <property type="entry name" value="Sensor_HK_TwoCompSys"/>
</dbReference>
<dbReference type="SUPFAM" id="SSF55874">
    <property type="entry name" value="ATPase domain of HSP90 chaperone/DNA topoisomerase II/histidine kinase"/>
    <property type="match status" value="1"/>
</dbReference>
<evidence type="ECO:0000313" key="7">
    <source>
        <dbReference type="EMBL" id="MBB4893117.1"/>
    </source>
</evidence>
<proteinExistence type="predicted"/>
<dbReference type="InterPro" id="IPR036890">
    <property type="entry name" value="HATPase_C_sf"/>
</dbReference>
<keyword evidence="4" id="KW-0472">Membrane</keyword>
<evidence type="ECO:0000259" key="6">
    <source>
        <dbReference type="Pfam" id="PF07730"/>
    </source>
</evidence>
<comment type="caution">
    <text evidence="7">The sequence shown here is derived from an EMBL/GenBank/DDBJ whole genome shotgun (WGS) entry which is preliminary data.</text>
</comment>
<dbReference type="Gene3D" id="3.30.565.10">
    <property type="entry name" value="Histidine kinase-like ATPase, C-terminal domain"/>
    <property type="match status" value="1"/>
</dbReference>
<reference evidence="7 8" key="1">
    <citation type="submission" date="2020-08" db="EMBL/GenBank/DDBJ databases">
        <title>Genomic Encyclopedia of Type Strains, Phase III (KMG-III): the genomes of soil and plant-associated and newly described type strains.</title>
        <authorList>
            <person name="Whitman W."/>
        </authorList>
    </citation>
    <scope>NUCLEOTIDE SEQUENCE [LARGE SCALE GENOMIC DNA]</scope>
    <source>
        <strain evidence="7 8">CECT 3266</strain>
    </source>
</reference>
<keyword evidence="1 7" id="KW-0808">Transferase</keyword>
<dbReference type="AlphaFoldDB" id="A0A7W7PKD7"/>
<keyword evidence="4" id="KW-0812">Transmembrane</keyword>
<keyword evidence="3" id="KW-0902">Two-component regulatory system</keyword>
<gene>
    <name evidence="7" type="ORF">FHS39_002148</name>
</gene>
<dbReference type="CDD" id="cd16917">
    <property type="entry name" value="HATPase_UhpB-NarQ-NarX-like"/>
    <property type="match status" value="1"/>
</dbReference>
<feature type="transmembrane region" description="Helical" evidence="4">
    <location>
        <begin position="89"/>
        <end position="108"/>
    </location>
</feature>
<dbReference type="EMBL" id="JACHJH010000003">
    <property type="protein sequence ID" value="MBB4893117.1"/>
    <property type="molecule type" value="Genomic_DNA"/>
</dbReference>
<feature type="domain" description="Signal transduction histidine kinase subgroup 3 dimerisation and phosphoacceptor" evidence="6">
    <location>
        <begin position="155"/>
        <end position="221"/>
    </location>
</feature>
<evidence type="ECO:0000313" key="8">
    <source>
        <dbReference type="Proteomes" id="UP000556084"/>
    </source>
</evidence>
<dbReference type="InterPro" id="IPR003594">
    <property type="entry name" value="HATPase_dom"/>
</dbReference>
<feature type="transmembrane region" description="Helical" evidence="4">
    <location>
        <begin position="12"/>
        <end position="33"/>
    </location>
</feature>
<accession>A0A7W7PKD7</accession>